<evidence type="ECO:0000256" key="2">
    <source>
        <dbReference type="ARBA" id="ARBA00010663"/>
    </source>
</evidence>
<keyword evidence="5 11" id="KW-1133">Transmembrane helix</keyword>
<dbReference type="PROSITE" id="PS50262">
    <property type="entry name" value="G_PROTEIN_RECEP_F1_2"/>
    <property type="match status" value="1"/>
</dbReference>
<protein>
    <recommendedName>
        <fullName evidence="12">G-protein coupled receptors family 1 profile domain-containing protein</fullName>
    </recommendedName>
</protein>
<dbReference type="Gene3D" id="1.20.1070.10">
    <property type="entry name" value="Rhodopsin 7-helix transmembrane proteins"/>
    <property type="match status" value="1"/>
</dbReference>
<evidence type="ECO:0000256" key="11">
    <source>
        <dbReference type="SAM" id="Phobius"/>
    </source>
</evidence>
<feature type="transmembrane region" description="Helical" evidence="11">
    <location>
        <begin position="273"/>
        <end position="292"/>
    </location>
</feature>
<proteinExistence type="inferred from homology"/>
<comment type="similarity">
    <text evidence="2 10">Belongs to the G-protein coupled receptor 1 family.</text>
</comment>
<dbReference type="PRINTS" id="PR00237">
    <property type="entry name" value="GPCRRHODOPSN"/>
</dbReference>
<evidence type="ECO:0000256" key="5">
    <source>
        <dbReference type="ARBA" id="ARBA00022989"/>
    </source>
</evidence>
<dbReference type="AlphaFoldDB" id="A0A913YCU7"/>
<dbReference type="KEGG" id="epa:110255045"/>
<sequence length="346" mass="38987">MNHTAVLARLAVELRSRSTARVVFESGVFLGIGLLILVGNAMTLFIVYKNFHLRTVTNFFIVSLAFSDIGMAVLAMPMCFTVLVGGHWPFGDAACQYNGFVAVSMAVASVQFLACTSVNRYFRVVKPNKYRKYFTMKSTALYIALVWVCAAVSTIPYLLSGNRMVFHPGKLVCCLKIEVTWYTALISSLCIGIPTSVTLYCYLRVFQAVHKHNKQFAQSRGSNNNLSVEEIKITRTLFVVMLVYMTCWTPILIIDLIDTGRGYWSMKREVYTFYSYLAVVSSATNPIIYGLMNPQFKKEYLKIMQWELCRRNPSSVTAISTVYASHSRSRQENVNLGIQSVDTAKL</sequence>
<evidence type="ECO:0000256" key="8">
    <source>
        <dbReference type="ARBA" id="ARBA00023170"/>
    </source>
</evidence>
<evidence type="ECO:0000313" key="14">
    <source>
        <dbReference type="Proteomes" id="UP000887567"/>
    </source>
</evidence>
<feature type="transmembrane region" description="Helical" evidence="11">
    <location>
        <begin position="59"/>
        <end position="85"/>
    </location>
</feature>
<keyword evidence="9 10" id="KW-0807">Transducer</keyword>
<feature type="transmembrane region" description="Helical" evidence="11">
    <location>
        <begin position="97"/>
        <end position="118"/>
    </location>
</feature>
<keyword evidence="6 10" id="KW-0297">G-protein coupled receptor</keyword>
<dbReference type="InterPro" id="IPR000276">
    <property type="entry name" value="GPCR_Rhodpsn"/>
</dbReference>
<name>A0A913YCU7_EXADI</name>
<dbReference type="GeneID" id="110255045"/>
<feature type="transmembrane region" description="Helical" evidence="11">
    <location>
        <begin position="179"/>
        <end position="203"/>
    </location>
</feature>
<dbReference type="CDD" id="cd00637">
    <property type="entry name" value="7tm_classA_rhodopsin-like"/>
    <property type="match status" value="1"/>
</dbReference>
<evidence type="ECO:0000256" key="10">
    <source>
        <dbReference type="RuleBase" id="RU000688"/>
    </source>
</evidence>
<dbReference type="Pfam" id="PF00001">
    <property type="entry name" value="7tm_1"/>
    <property type="match status" value="1"/>
</dbReference>
<feature type="transmembrane region" description="Helical" evidence="11">
    <location>
        <begin position="236"/>
        <end position="253"/>
    </location>
</feature>
<keyword evidence="4 10" id="KW-0812">Transmembrane</keyword>
<accession>A0A913YCU7</accession>
<evidence type="ECO:0000259" key="12">
    <source>
        <dbReference type="PROSITE" id="PS50262"/>
    </source>
</evidence>
<keyword evidence="8 10" id="KW-0675">Receptor</keyword>
<dbReference type="Proteomes" id="UP000887567">
    <property type="component" value="Unplaced"/>
</dbReference>
<evidence type="ECO:0000256" key="9">
    <source>
        <dbReference type="ARBA" id="ARBA00023224"/>
    </source>
</evidence>
<dbReference type="SUPFAM" id="SSF81321">
    <property type="entry name" value="Family A G protein-coupled receptor-like"/>
    <property type="match status" value="1"/>
</dbReference>
<evidence type="ECO:0000256" key="4">
    <source>
        <dbReference type="ARBA" id="ARBA00022692"/>
    </source>
</evidence>
<dbReference type="InterPro" id="IPR000611">
    <property type="entry name" value="NPY_rcpt"/>
</dbReference>
<dbReference type="PRINTS" id="PR01012">
    <property type="entry name" value="NRPEPTIDEYR"/>
</dbReference>
<comment type="subcellular location">
    <subcellularLocation>
        <location evidence="1">Cell membrane</location>
        <topology evidence="1">Multi-pass membrane protein</topology>
    </subcellularLocation>
</comment>
<reference evidence="13" key="1">
    <citation type="submission" date="2022-11" db="UniProtKB">
        <authorList>
            <consortium name="EnsemblMetazoa"/>
        </authorList>
    </citation>
    <scope>IDENTIFICATION</scope>
</reference>
<keyword evidence="14" id="KW-1185">Reference proteome</keyword>
<dbReference type="GO" id="GO:0004983">
    <property type="term" value="F:neuropeptide Y receptor activity"/>
    <property type="evidence" value="ECO:0007669"/>
    <property type="project" value="InterPro"/>
</dbReference>
<evidence type="ECO:0000256" key="6">
    <source>
        <dbReference type="ARBA" id="ARBA00023040"/>
    </source>
</evidence>
<feature type="domain" description="G-protein coupled receptors family 1 profile" evidence="12">
    <location>
        <begin position="39"/>
        <end position="289"/>
    </location>
</feature>
<dbReference type="OMA" id="CETFFYL"/>
<dbReference type="InterPro" id="IPR017452">
    <property type="entry name" value="GPCR_Rhodpsn_7TM"/>
</dbReference>
<feature type="transmembrane region" description="Helical" evidence="11">
    <location>
        <begin position="139"/>
        <end position="159"/>
    </location>
</feature>
<feature type="transmembrane region" description="Helical" evidence="11">
    <location>
        <begin position="27"/>
        <end position="47"/>
    </location>
</feature>
<dbReference type="GO" id="GO:0005886">
    <property type="term" value="C:plasma membrane"/>
    <property type="evidence" value="ECO:0007669"/>
    <property type="project" value="UniProtKB-SubCell"/>
</dbReference>
<dbReference type="EnsemblMetazoa" id="XM_021062110.2">
    <property type="protein sequence ID" value="XP_020917769.1"/>
    <property type="gene ID" value="LOC110255045"/>
</dbReference>
<evidence type="ECO:0000256" key="3">
    <source>
        <dbReference type="ARBA" id="ARBA00022475"/>
    </source>
</evidence>
<evidence type="ECO:0000256" key="1">
    <source>
        <dbReference type="ARBA" id="ARBA00004651"/>
    </source>
</evidence>
<dbReference type="RefSeq" id="XP_020917769.1">
    <property type="nucleotide sequence ID" value="XM_021062110.2"/>
</dbReference>
<dbReference type="OrthoDB" id="10044919at2759"/>
<organism evidence="13 14">
    <name type="scientific">Exaiptasia diaphana</name>
    <name type="common">Tropical sea anemone</name>
    <name type="synonym">Aiptasia pulchella</name>
    <dbReference type="NCBI Taxonomy" id="2652724"/>
    <lineage>
        <taxon>Eukaryota</taxon>
        <taxon>Metazoa</taxon>
        <taxon>Cnidaria</taxon>
        <taxon>Anthozoa</taxon>
        <taxon>Hexacorallia</taxon>
        <taxon>Actiniaria</taxon>
        <taxon>Aiptasiidae</taxon>
        <taxon>Exaiptasia</taxon>
    </lineage>
</organism>
<dbReference type="PANTHER" id="PTHR22752:SF14">
    <property type="entry name" value="G-PROTEIN COUPLED RECEPTORS FAMILY 1 PROFILE DOMAIN-CONTAINING PROTEIN"/>
    <property type="match status" value="1"/>
</dbReference>
<evidence type="ECO:0000313" key="13">
    <source>
        <dbReference type="EnsemblMetazoa" id="XP_020917769.1"/>
    </source>
</evidence>
<keyword evidence="7 11" id="KW-0472">Membrane</keyword>
<dbReference type="PROSITE" id="PS00237">
    <property type="entry name" value="G_PROTEIN_RECEP_F1_1"/>
    <property type="match status" value="1"/>
</dbReference>
<dbReference type="PANTHER" id="PTHR22752">
    <property type="entry name" value="G PROTEIN-COUPLED RECEPTOR"/>
    <property type="match status" value="1"/>
</dbReference>
<evidence type="ECO:0000256" key="7">
    <source>
        <dbReference type="ARBA" id="ARBA00023136"/>
    </source>
</evidence>
<keyword evidence="3" id="KW-1003">Cell membrane</keyword>